<comment type="subcellular location">
    <subcellularLocation>
        <location evidence="5 6">Cytoplasm</location>
    </subcellularLocation>
</comment>
<dbReference type="RefSeq" id="WP_281792127.1">
    <property type="nucleotide sequence ID" value="NZ_BSDR01000001.1"/>
</dbReference>
<dbReference type="GO" id="GO:0008855">
    <property type="term" value="F:exodeoxyribonuclease VII activity"/>
    <property type="evidence" value="ECO:0007669"/>
    <property type="project" value="UniProtKB-UniRule"/>
</dbReference>
<comment type="caution">
    <text evidence="9">The sequence shown here is derived from an EMBL/GenBank/DDBJ whole genome shotgun (WGS) entry which is preliminary data.</text>
</comment>
<dbReference type="EMBL" id="BSDR01000001">
    <property type="protein sequence ID" value="GLI33110.1"/>
    <property type="molecule type" value="Genomic_DNA"/>
</dbReference>
<accession>A0A9W6FT67</accession>
<protein>
    <recommendedName>
        <fullName evidence="5">Exodeoxyribonuclease 7 large subunit</fullName>
        <ecNumber evidence="5">3.1.11.6</ecNumber>
    </recommendedName>
    <alternativeName>
        <fullName evidence="5">Exodeoxyribonuclease VII large subunit</fullName>
        <shortName evidence="5">Exonuclease VII large subunit</shortName>
    </alternativeName>
</protein>
<dbReference type="AlphaFoldDB" id="A0A9W6FT67"/>
<evidence type="ECO:0000256" key="4">
    <source>
        <dbReference type="ARBA" id="ARBA00022839"/>
    </source>
</evidence>
<dbReference type="PANTHER" id="PTHR30008">
    <property type="entry name" value="EXODEOXYRIBONUCLEASE 7 LARGE SUBUNIT"/>
    <property type="match status" value="1"/>
</dbReference>
<evidence type="ECO:0000256" key="1">
    <source>
        <dbReference type="ARBA" id="ARBA00022490"/>
    </source>
</evidence>
<dbReference type="InterPro" id="IPR020579">
    <property type="entry name" value="Exonuc_VII_lsu_C"/>
</dbReference>
<evidence type="ECO:0000313" key="10">
    <source>
        <dbReference type="Proteomes" id="UP001144372"/>
    </source>
</evidence>
<keyword evidence="1 5" id="KW-0963">Cytoplasm</keyword>
<proteinExistence type="inferred from homology"/>
<dbReference type="Pfam" id="PF02601">
    <property type="entry name" value="Exonuc_VII_L"/>
    <property type="match status" value="1"/>
</dbReference>
<reference evidence="9" key="1">
    <citation type="submission" date="2022-12" db="EMBL/GenBank/DDBJ databases">
        <title>Reference genome sequencing for broad-spectrum identification of bacterial and archaeal isolates by mass spectrometry.</title>
        <authorList>
            <person name="Sekiguchi Y."/>
            <person name="Tourlousse D.M."/>
        </authorList>
    </citation>
    <scope>NUCLEOTIDE SEQUENCE</scope>
    <source>
        <strain evidence="9">ASRB1</strain>
    </source>
</reference>
<dbReference type="GO" id="GO:0009318">
    <property type="term" value="C:exodeoxyribonuclease VII complex"/>
    <property type="evidence" value="ECO:0007669"/>
    <property type="project" value="UniProtKB-UniRule"/>
</dbReference>
<feature type="domain" description="Exonuclease VII large subunit C-terminal" evidence="7">
    <location>
        <begin position="133"/>
        <end position="450"/>
    </location>
</feature>
<gene>
    <name evidence="5 9" type="primary">xseA</name>
    <name evidence="9" type="ORF">DAMNIGENAA_05430</name>
</gene>
<keyword evidence="2 5" id="KW-0540">Nuclease</keyword>
<dbReference type="CDD" id="cd04489">
    <property type="entry name" value="ExoVII_LU_OBF"/>
    <property type="match status" value="1"/>
</dbReference>
<dbReference type="GO" id="GO:0003676">
    <property type="term" value="F:nucleic acid binding"/>
    <property type="evidence" value="ECO:0007669"/>
    <property type="project" value="InterPro"/>
</dbReference>
<dbReference type="GO" id="GO:0005737">
    <property type="term" value="C:cytoplasm"/>
    <property type="evidence" value="ECO:0007669"/>
    <property type="project" value="UniProtKB-SubCell"/>
</dbReference>
<evidence type="ECO:0000256" key="5">
    <source>
        <dbReference type="HAMAP-Rule" id="MF_00378"/>
    </source>
</evidence>
<keyword evidence="10" id="KW-1185">Reference proteome</keyword>
<keyword evidence="4 5" id="KW-0269">Exonuclease</keyword>
<evidence type="ECO:0000256" key="2">
    <source>
        <dbReference type="ARBA" id="ARBA00022722"/>
    </source>
</evidence>
<dbReference type="InterPro" id="IPR003753">
    <property type="entry name" value="Exonuc_VII_L"/>
</dbReference>
<evidence type="ECO:0000259" key="7">
    <source>
        <dbReference type="Pfam" id="PF02601"/>
    </source>
</evidence>
<dbReference type="GO" id="GO:0006308">
    <property type="term" value="P:DNA catabolic process"/>
    <property type="evidence" value="ECO:0007669"/>
    <property type="project" value="UniProtKB-UniRule"/>
</dbReference>
<evidence type="ECO:0000259" key="8">
    <source>
        <dbReference type="Pfam" id="PF13742"/>
    </source>
</evidence>
<dbReference type="Proteomes" id="UP001144372">
    <property type="component" value="Unassembled WGS sequence"/>
</dbReference>
<name>A0A9W6FT67_9BACT</name>
<dbReference type="PANTHER" id="PTHR30008:SF0">
    <property type="entry name" value="EXODEOXYRIBONUCLEASE 7 LARGE SUBUNIT"/>
    <property type="match status" value="1"/>
</dbReference>
<comment type="catalytic activity">
    <reaction evidence="5 6">
        <text>Exonucleolytic cleavage in either 5'- to 3'- or 3'- to 5'-direction to yield nucleoside 5'-phosphates.</text>
        <dbReference type="EC" id="3.1.11.6"/>
    </reaction>
</comment>
<dbReference type="HAMAP" id="MF_00378">
    <property type="entry name" value="Exonuc_7_L"/>
    <property type="match status" value="1"/>
</dbReference>
<keyword evidence="3 5" id="KW-0378">Hydrolase</keyword>
<dbReference type="EC" id="3.1.11.6" evidence="5"/>
<comment type="function">
    <text evidence="5">Bidirectionally degrades single-stranded DNA into large acid-insoluble oligonucleotides, which are then degraded further into small acid-soluble oligonucleotides.</text>
</comment>
<organism evidence="9 10">
    <name type="scientific">Desulforhabdus amnigena</name>
    <dbReference type="NCBI Taxonomy" id="40218"/>
    <lineage>
        <taxon>Bacteria</taxon>
        <taxon>Pseudomonadati</taxon>
        <taxon>Thermodesulfobacteriota</taxon>
        <taxon>Syntrophobacteria</taxon>
        <taxon>Syntrophobacterales</taxon>
        <taxon>Syntrophobacteraceae</taxon>
        <taxon>Desulforhabdus</taxon>
    </lineage>
</organism>
<feature type="domain" description="OB-fold nucleic acid binding" evidence="8">
    <location>
        <begin position="17"/>
        <end position="109"/>
    </location>
</feature>
<dbReference type="InterPro" id="IPR025824">
    <property type="entry name" value="OB-fold_nuc-bd_dom"/>
</dbReference>
<comment type="similarity">
    <text evidence="5 6">Belongs to the XseA family.</text>
</comment>
<comment type="subunit">
    <text evidence="5">Heterooligomer composed of large and small subunits.</text>
</comment>
<dbReference type="Pfam" id="PF13742">
    <property type="entry name" value="tRNA_anti_2"/>
    <property type="match status" value="1"/>
</dbReference>
<sequence length="456" mass="51644">MSSTMLHPVLEEKPSVFTVSELNAQIRGTLESNFPLVWVKGEISNFRVPASGHYYFTLKDDQSQIKAVFFRPQQRRLRFVPESGLQVLCQARLSVYEPRGEYQLIIEVMEPQGLGALQLAFEQLKKKLESEGLFDSGLKLPLPPCPQNIAIITSPTGAAIQDILKVLRRSPYPLSVTLLPVRVQGQEAAGEIAAALNAANLLAEEFQWDVIIVGRGGGSMEDLWPFNEEIVARAIAASHVPTISAVGHEIDFTISDLAADMRVPTPTAAAEWVVSQLERFHRDLSNLHERILQAAAQKIMKYQQHLDFLEKRLVHPQRRLADLRLFVDDRLERLQLAFGRHLERLRTLHTHLTEKLQRTHPARDIQAYRKVLDQQYRELVLHQQKILDANRFKLQSSTAQLESLSPLGVLARGYSITYRLPDKKVLRRAAEVSQGQDVLVQLSEGYLECKVLEVKP</sequence>
<evidence type="ECO:0000313" key="9">
    <source>
        <dbReference type="EMBL" id="GLI33110.1"/>
    </source>
</evidence>
<evidence type="ECO:0000256" key="3">
    <source>
        <dbReference type="ARBA" id="ARBA00022801"/>
    </source>
</evidence>
<dbReference type="NCBIfam" id="TIGR00237">
    <property type="entry name" value="xseA"/>
    <property type="match status" value="1"/>
</dbReference>
<evidence type="ECO:0000256" key="6">
    <source>
        <dbReference type="RuleBase" id="RU004355"/>
    </source>
</evidence>